<dbReference type="InterPro" id="IPR026262">
    <property type="entry name" value="DinJ"/>
</dbReference>
<evidence type="ECO:0000313" key="4">
    <source>
        <dbReference type="Proteomes" id="UP000188169"/>
    </source>
</evidence>
<dbReference type="Pfam" id="PF04221">
    <property type="entry name" value="RelB"/>
    <property type="match status" value="1"/>
</dbReference>
<dbReference type="Gene3D" id="1.10.1220.10">
    <property type="entry name" value="Met repressor-like"/>
    <property type="match status" value="1"/>
</dbReference>
<dbReference type="PANTHER" id="PTHR38781">
    <property type="entry name" value="ANTITOXIN DINJ-RELATED"/>
    <property type="match status" value="1"/>
</dbReference>
<dbReference type="EMBL" id="FUGD01000113">
    <property type="protein sequence ID" value="SJM37928.1"/>
    <property type="molecule type" value="Genomic_DNA"/>
</dbReference>
<dbReference type="GO" id="GO:0006351">
    <property type="term" value="P:DNA-templated transcription"/>
    <property type="evidence" value="ECO:0007669"/>
    <property type="project" value="TreeGrafter"/>
</dbReference>
<dbReference type="GO" id="GO:0000987">
    <property type="term" value="F:cis-regulatory region sequence-specific DNA binding"/>
    <property type="evidence" value="ECO:0007669"/>
    <property type="project" value="InterPro"/>
</dbReference>
<reference evidence="4" key="1">
    <citation type="submission" date="2017-02" db="EMBL/GenBank/DDBJ databases">
        <authorList>
            <person name="Mornico D."/>
        </authorList>
    </citation>
    <scope>NUCLEOTIDE SEQUENCE [LARGE SCALE GENOMIC DNA]</scope>
</reference>
<dbReference type="NCBIfam" id="TIGR02384">
    <property type="entry name" value="RelB_DinJ"/>
    <property type="match status" value="1"/>
</dbReference>
<dbReference type="InterPro" id="IPR013321">
    <property type="entry name" value="Arc_rbn_hlx_hlx"/>
</dbReference>
<keyword evidence="2" id="KW-1277">Toxin-antitoxin system</keyword>
<dbReference type="InterPro" id="IPR007337">
    <property type="entry name" value="RelB/DinJ"/>
</dbReference>
<accession>A0A1R4EHG1</accession>
<dbReference type="RefSeq" id="WP_077449299.1">
    <property type="nucleotide sequence ID" value="NZ_FUGD01000113.1"/>
</dbReference>
<proteinExistence type="inferred from homology"/>
<dbReference type="GO" id="GO:0015643">
    <property type="term" value="F:toxic substance binding"/>
    <property type="evidence" value="ECO:0007669"/>
    <property type="project" value="InterPro"/>
</dbReference>
<gene>
    <name evidence="3" type="primary">relB</name>
    <name evidence="3" type="ORF">A1019T_01913</name>
</gene>
<keyword evidence="4" id="KW-1185">Reference proteome</keyword>
<protein>
    <submittedName>
        <fullName evidence="3">Antitoxin RelB</fullName>
    </submittedName>
</protein>
<dbReference type="Proteomes" id="UP000188169">
    <property type="component" value="Unassembled WGS sequence"/>
</dbReference>
<evidence type="ECO:0000313" key="3">
    <source>
        <dbReference type="EMBL" id="SJM37928.1"/>
    </source>
</evidence>
<dbReference type="PIRSF" id="PIRSF003108">
    <property type="entry name" value="DinJ"/>
    <property type="match status" value="1"/>
</dbReference>
<evidence type="ECO:0000256" key="2">
    <source>
        <dbReference type="ARBA" id="ARBA00022649"/>
    </source>
</evidence>
<evidence type="ECO:0000256" key="1">
    <source>
        <dbReference type="ARBA" id="ARBA00010562"/>
    </source>
</evidence>
<dbReference type="AlphaFoldDB" id="A0A1R4EHG1"/>
<dbReference type="OrthoDB" id="8613542at2"/>
<dbReference type="PANTHER" id="PTHR38781:SF1">
    <property type="entry name" value="ANTITOXIN DINJ-RELATED"/>
    <property type="match status" value="1"/>
</dbReference>
<dbReference type="STRING" id="1945520.A1019T_01913"/>
<dbReference type="GO" id="GO:0044010">
    <property type="term" value="P:single-species biofilm formation"/>
    <property type="evidence" value="ECO:0007669"/>
    <property type="project" value="InterPro"/>
</dbReference>
<sequence>MSQSNFNMRLDDDLKASAYSVIEQYGLTPTQAVRMFLNEIAHTKTIPLSLNWASCIPNAETAKAIIEGREDYETGKLTGYHADELTDVLVESENG</sequence>
<name>A0A1R4EHG1_9GAMM</name>
<organism evidence="3 4">
    <name type="scientific">Psychrobacter pasteurii</name>
    <dbReference type="NCBI Taxonomy" id="1945520"/>
    <lineage>
        <taxon>Bacteria</taxon>
        <taxon>Pseudomonadati</taxon>
        <taxon>Pseudomonadota</taxon>
        <taxon>Gammaproteobacteria</taxon>
        <taxon>Moraxellales</taxon>
        <taxon>Moraxellaceae</taxon>
        <taxon>Psychrobacter</taxon>
    </lineage>
</organism>
<comment type="similarity">
    <text evidence="1">Belongs to the RelB/DinJ antitoxin family.</text>
</comment>
<dbReference type="GO" id="GO:0006355">
    <property type="term" value="P:regulation of DNA-templated transcription"/>
    <property type="evidence" value="ECO:0007669"/>
    <property type="project" value="InterPro"/>
</dbReference>